<feature type="region of interest" description="Disordered" evidence="1">
    <location>
        <begin position="391"/>
        <end position="413"/>
    </location>
</feature>
<feature type="compositionally biased region" description="Acidic residues" evidence="1">
    <location>
        <begin position="215"/>
        <end position="239"/>
    </location>
</feature>
<feature type="compositionally biased region" description="Acidic residues" evidence="1">
    <location>
        <begin position="156"/>
        <end position="174"/>
    </location>
</feature>
<dbReference type="AlphaFoldDB" id="A0A4Y8DHW8"/>
<sequence>MARLVVYSSDEEFPNVNEVIRGKAGTKTSQKVSEKTNTKVERSEPKSDLKKEKVSMVSNVKELGSDEMESSENAKPKARKRVLKQNSDNPLLKPLSMGTKRSSAEPRKISASNSAVPMTRVAKEEPRRKAVAMKPRIPDFEEGRKVVARNYRIADSEEEEEEEKDEDDSDDLSDFEPMPKALKDEPKKKPIAPKPRIPDLNEKRRPTARKPAVADSEEEEEDDDSDDLSDFIVDDDDDSEVFKTPPKSTRRLVRGRRTVVEDSSGTDTEEEILRQLLDKTTLDDKDTPPAFNPPVLKPPKRDEKVEVRPGTSSSFDDNGAVLRFSPSTRKVSKGVKLSTPPGSPELKPRVLASPKKLSRIPSTPHRPSMDSFWFQDLVNDWNDQYSPMKTLQPISKPKLQPPSTSGGKSLFKKPPSFIAPRIDKDSKKAFSLSKHAIASDFLLELDTKITSGRIAELSASTGGVQIIWSKKLITTAGRANWKRETIKSPLTANTDGKAPTTFRHYASIELAEKVIDDENRLLNVLAHEFCHLANFMISNIKTNPHGKEFKEWAAKCSNEFGDRGIEVTTKHSYEIEYKYVWECTEAGCKTLFKRHSKSIDTQRHRCGACKGVLAQIKPVPRGAAKNGKENEYQIFVKENMKKIRDENPGSPQKDIMGLVARRYQEQKASKVAKAGEKESTPDDGDMEVVARKLDFLDLTSP</sequence>
<evidence type="ECO:0000259" key="2">
    <source>
        <dbReference type="SMART" id="SM00731"/>
    </source>
</evidence>
<dbReference type="GO" id="GO:0006950">
    <property type="term" value="P:response to stress"/>
    <property type="evidence" value="ECO:0007669"/>
    <property type="project" value="UniProtKB-ARBA"/>
</dbReference>
<protein>
    <recommendedName>
        <fullName evidence="2">SprT-like domain-containing protein</fullName>
    </recommendedName>
</protein>
<feature type="compositionally biased region" description="Basic and acidic residues" evidence="1">
    <location>
        <begin position="271"/>
        <end position="287"/>
    </location>
</feature>
<dbReference type="Pfam" id="PF17283">
    <property type="entry name" value="Zn_ribbon_SprT"/>
    <property type="match status" value="1"/>
</dbReference>
<name>A0A4Y8DHW8_9HELO</name>
<feature type="compositionally biased region" description="Basic residues" evidence="1">
    <location>
        <begin position="248"/>
        <end position="257"/>
    </location>
</feature>
<feature type="compositionally biased region" description="Basic and acidic residues" evidence="1">
    <location>
        <begin position="196"/>
        <end position="205"/>
    </location>
</feature>
<reference evidence="3 4" key="1">
    <citation type="submission" date="2017-11" db="EMBL/GenBank/DDBJ databases">
        <title>Comparative genomics of Botrytis spp.</title>
        <authorList>
            <person name="Valero-Jimenez C.A."/>
            <person name="Tapia P."/>
            <person name="Veloso J."/>
            <person name="Silva-Moreno E."/>
            <person name="Staats M."/>
            <person name="Valdes J.H."/>
            <person name="Van Kan J.A.L."/>
        </authorList>
    </citation>
    <scope>NUCLEOTIDE SEQUENCE [LARGE SCALE GENOMIC DNA]</scope>
    <source>
        <strain evidence="3 4">MUCL2830</strain>
    </source>
</reference>
<accession>A0A4Y8DHW8</accession>
<evidence type="ECO:0000313" key="3">
    <source>
        <dbReference type="EMBL" id="TEY85131.1"/>
    </source>
</evidence>
<dbReference type="InterPro" id="IPR006640">
    <property type="entry name" value="SprT-like_domain"/>
</dbReference>
<feature type="domain" description="SprT-like" evidence="2">
    <location>
        <begin position="447"/>
        <end position="616"/>
    </location>
</feature>
<dbReference type="PANTHER" id="PTHR23099">
    <property type="entry name" value="TRANSCRIPTIONAL REGULATOR"/>
    <property type="match status" value="1"/>
</dbReference>
<comment type="caution">
    <text evidence="3">The sequence shown here is derived from an EMBL/GenBank/DDBJ whole genome shotgun (WGS) entry which is preliminary data.</text>
</comment>
<evidence type="ECO:0000256" key="1">
    <source>
        <dbReference type="SAM" id="MobiDB-lite"/>
    </source>
</evidence>
<dbReference type="CDD" id="cd00084">
    <property type="entry name" value="HMG-box_SF"/>
    <property type="match status" value="1"/>
</dbReference>
<keyword evidence="4" id="KW-1185">Reference proteome</keyword>
<organism evidence="3 4">
    <name type="scientific">Botryotinia calthae</name>
    <dbReference type="NCBI Taxonomy" id="38488"/>
    <lineage>
        <taxon>Eukaryota</taxon>
        <taxon>Fungi</taxon>
        <taxon>Dikarya</taxon>
        <taxon>Ascomycota</taxon>
        <taxon>Pezizomycotina</taxon>
        <taxon>Leotiomycetes</taxon>
        <taxon>Helotiales</taxon>
        <taxon>Sclerotiniaceae</taxon>
        <taxon>Botryotinia</taxon>
    </lineage>
</organism>
<gene>
    <name evidence="3" type="ORF">BOTCAL_0017g00450</name>
</gene>
<dbReference type="InterPro" id="IPR035240">
    <property type="entry name" value="SprT_Zn_ribbon"/>
</dbReference>
<feature type="compositionally biased region" description="Basic and acidic residues" evidence="1">
    <location>
        <begin position="32"/>
        <end position="54"/>
    </location>
</feature>
<evidence type="ECO:0000313" key="4">
    <source>
        <dbReference type="Proteomes" id="UP000297299"/>
    </source>
</evidence>
<dbReference type="Proteomes" id="UP000297299">
    <property type="component" value="Unassembled WGS sequence"/>
</dbReference>
<dbReference type="OrthoDB" id="20772at2759"/>
<proteinExistence type="predicted"/>
<dbReference type="EMBL" id="PHWZ01000017">
    <property type="protein sequence ID" value="TEY85131.1"/>
    <property type="molecule type" value="Genomic_DNA"/>
</dbReference>
<dbReference type="STRING" id="38488.A0A4Y8DHW8"/>
<feature type="compositionally biased region" description="Basic and acidic residues" evidence="1">
    <location>
        <begin position="136"/>
        <end position="145"/>
    </location>
</feature>
<dbReference type="Pfam" id="PF10263">
    <property type="entry name" value="SprT-like"/>
    <property type="match status" value="1"/>
</dbReference>
<dbReference type="PANTHER" id="PTHR23099:SF0">
    <property type="entry name" value="GERM CELL NUCLEAR ACIDIC PROTEIN"/>
    <property type="match status" value="1"/>
</dbReference>
<feature type="region of interest" description="Disordered" evidence="1">
    <location>
        <begin position="21"/>
        <end position="365"/>
    </location>
</feature>
<dbReference type="GO" id="GO:0005634">
    <property type="term" value="C:nucleus"/>
    <property type="evidence" value="ECO:0007669"/>
    <property type="project" value="TreeGrafter"/>
</dbReference>
<dbReference type="SMART" id="SM00731">
    <property type="entry name" value="SprT"/>
    <property type="match status" value="1"/>
</dbReference>